<gene>
    <name evidence="2" type="ORF">SAMN05444320_11431</name>
</gene>
<dbReference type="AlphaFoldDB" id="A0A1M5MSX2"/>
<organism evidence="2 3">
    <name type="scientific">Streptoalloteichus hindustanus</name>
    <dbReference type="NCBI Taxonomy" id="2017"/>
    <lineage>
        <taxon>Bacteria</taxon>
        <taxon>Bacillati</taxon>
        <taxon>Actinomycetota</taxon>
        <taxon>Actinomycetes</taxon>
        <taxon>Pseudonocardiales</taxon>
        <taxon>Pseudonocardiaceae</taxon>
        <taxon>Streptoalloteichus</taxon>
    </lineage>
</organism>
<dbReference type="Proteomes" id="UP000184501">
    <property type="component" value="Unassembled WGS sequence"/>
</dbReference>
<dbReference type="EMBL" id="FQVN01000014">
    <property type="protein sequence ID" value="SHG80202.1"/>
    <property type="molecule type" value="Genomic_DNA"/>
</dbReference>
<accession>A0A1M5MSX2</accession>
<name>A0A1M5MSX2_STRHI</name>
<evidence type="ECO:0000313" key="2">
    <source>
        <dbReference type="EMBL" id="SHG80202.1"/>
    </source>
</evidence>
<evidence type="ECO:0000313" key="3">
    <source>
        <dbReference type="Proteomes" id="UP000184501"/>
    </source>
</evidence>
<feature type="region of interest" description="Disordered" evidence="1">
    <location>
        <begin position="54"/>
        <end position="73"/>
    </location>
</feature>
<evidence type="ECO:0000256" key="1">
    <source>
        <dbReference type="SAM" id="MobiDB-lite"/>
    </source>
</evidence>
<keyword evidence="3" id="KW-1185">Reference proteome</keyword>
<proteinExistence type="predicted"/>
<reference evidence="2 3" key="1">
    <citation type="submission" date="2016-11" db="EMBL/GenBank/DDBJ databases">
        <authorList>
            <person name="Jaros S."/>
            <person name="Januszkiewicz K."/>
            <person name="Wedrychowicz H."/>
        </authorList>
    </citation>
    <scope>NUCLEOTIDE SEQUENCE [LARGE SCALE GENOMIC DNA]</scope>
    <source>
        <strain evidence="2 3">DSM 44523</strain>
    </source>
</reference>
<dbReference type="STRING" id="2017.SAMN05444320_11431"/>
<protein>
    <submittedName>
        <fullName evidence="2">Uncharacterized protein</fullName>
    </submittedName>
</protein>
<feature type="compositionally biased region" description="Gly residues" evidence="1">
    <location>
        <begin position="57"/>
        <end position="69"/>
    </location>
</feature>
<sequence length="370" mass="38622">MGVVAVADWLGAPPPDGDSALPAWALARMAATGAEDLTFRAVVRRSGAPDSVDLSGRFGGTAPGAGGVAEPGDESVEVTGFPGVAWRDALADPALAVLFDPVVLVRDIGSATARHGVVAGRPCVLLDVVPHPVWADPESAWCPPGARLTRLAVDTATGFLLSAELLADSGVVARYEITSLEAGSVTPEGEPLLSSGRWPALPPSAQDRPGWTLARMAATLLDSVSLRAEVEIRAETRELSFDGLPPVGSRRWTVGVTTPDGARRELTMGDDHAPDSAPFPVARLAELLTPARIVSHLTDVTVVGETVTASVRPMRTFPFSAWAPDESVHCEFTVDGATGVLRSAALHSARRRSGSGSILADYRLNAIEVI</sequence>